<proteinExistence type="inferred from homology"/>
<evidence type="ECO:0000256" key="4">
    <source>
        <dbReference type="SAM" id="MobiDB-lite"/>
    </source>
</evidence>
<feature type="region of interest" description="Disordered" evidence="4">
    <location>
        <begin position="1"/>
        <end position="82"/>
    </location>
</feature>
<reference evidence="5 6" key="1">
    <citation type="journal article" date="2017" name="Nat. Commun.">
        <title>Genome assembly with in vitro proximity ligation data and whole-genome triplication in lettuce.</title>
        <authorList>
            <person name="Reyes-Chin-Wo S."/>
            <person name="Wang Z."/>
            <person name="Yang X."/>
            <person name="Kozik A."/>
            <person name="Arikit S."/>
            <person name="Song C."/>
            <person name="Xia L."/>
            <person name="Froenicke L."/>
            <person name="Lavelle D.O."/>
            <person name="Truco M.J."/>
            <person name="Xia R."/>
            <person name="Zhu S."/>
            <person name="Xu C."/>
            <person name="Xu H."/>
            <person name="Xu X."/>
            <person name="Cox K."/>
            <person name="Korf I."/>
            <person name="Meyers B.C."/>
            <person name="Michelmore R.W."/>
        </authorList>
    </citation>
    <scope>NUCLEOTIDE SEQUENCE [LARGE SCALE GENOMIC DNA]</scope>
    <source>
        <strain evidence="6">cv. Salinas</strain>
        <tissue evidence="5">Seedlings</tissue>
    </source>
</reference>
<feature type="compositionally biased region" description="Basic and acidic residues" evidence="4">
    <location>
        <begin position="64"/>
        <end position="82"/>
    </location>
</feature>
<gene>
    <name evidence="5" type="ORF">LSAT_V11C600308090</name>
</gene>
<feature type="compositionally biased region" description="Polar residues" evidence="4">
    <location>
        <begin position="1"/>
        <end position="13"/>
    </location>
</feature>
<dbReference type="OrthoDB" id="1932291at2759"/>
<comment type="caution">
    <text evidence="5">The sequence shown here is derived from an EMBL/GenBank/DDBJ whole genome shotgun (WGS) entry which is preliminary data.</text>
</comment>
<dbReference type="PANTHER" id="PTHR34224">
    <property type="entry name" value="INTERACTOR OF CONSTITUTIVE ACTIVE ROPS 2, CHLOROPLASTIC-RELATED"/>
    <property type="match status" value="1"/>
</dbReference>
<evidence type="ECO:0000256" key="2">
    <source>
        <dbReference type="ARBA" id="ARBA00023054"/>
    </source>
</evidence>
<dbReference type="AlphaFoldDB" id="A0A9R1V7S9"/>
<organism evidence="5 6">
    <name type="scientific">Lactuca sativa</name>
    <name type="common">Garden lettuce</name>
    <dbReference type="NCBI Taxonomy" id="4236"/>
    <lineage>
        <taxon>Eukaryota</taxon>
        <taxon>Viridiplantae</taxon>
        <taxon>Streptophyta</taxon>
        <taxon>Embryophyta</taxon>
        <taxon>Tracheophyta</taxon>
        <taxon>Spermatophyta</taxon>
        <taxon>Magnoliopsida</taxon>
        <taxon>eudicotyledons</taxon>
        <taxon>Gunneridae</taxon>
        <taxon>Pentapetalae</taxon>
        <taxon>asterids</taxon>
        <taxon>campanulids</taxon>
        <taxon>Asterales</taxon>
        <taxon>Asteraceae</taxon>
        <taxon>Cichorioideae</taxon>
        <taxon>Cichorieae</taxon>
        <taxon>Lactucinae</taxon>
        <taxon>Lactuca</taxon>
    </lineage>
</organism>
<evidence type="ECO:0000313" key="5">
    <source>
        <dbReference type="EMBL" id="KAJ0199755.1"/>
    </source>
</evidence>
<evidence type="ECO:0000256" key="1">
    <source>
        <dbReference type="ARBA" id="ARBA00009778"/>
    </source>
</evidence>
<dbReference type="Gene3D" id="1.10.287.1490">
    <property type="match status" value="1"/>
</dbReference>
<feature type="compositionally biased region" description="Polar residues" evidence="4">
    <location>
        <begin position="41"/>
        <end position="63"/>
    </location>
</feature>
<evidence type="ECO:0000256" key="3">
    <source>
        <dbReference type="SAM" id="Coils"/>
    </source>
</evidence>
<dbReference type="InterPro" id="IPR029688">
    <property type="entry name" value="ICR"/>
</dbReference>
<accession>A0A9R1V7S9</accession>
<feature type="compositionally biased region" description="Polar residues" evidence="4">
    <location>
        <begin position="23"/>
        <end position="34"/>
    </location>
</feature>
<evidence type="ECO:0000313" key="6">
    <source>
        <dbReference type="Proteomes" id="UP000235145"/>
    </source>
</evidence>
<dbReference type="EMBL" id="NBSK02000006">
    <property type="protein sequence ID" value="KAJ0199755.1"/>
    <property type="molecule type" value="Genomic_DNA"/>
</dbReference>
<comment type="similarity">
    <text evidence="1">Belongs to the ICR family.</text>
</comment>
<dbReference type="Proteomes" id="UP000235145">
    <property type="component" value="Unassembled WGS sequence"/>
</dbReference>
<protein>
    <recommendedName>
        <fullName evidence="7">Interactor of constitutive active ROPs 3</fullName>
    </recommendedName>
</protein>
<feature type="coiled-coil region" evidence="3">
    <location>
        <begin position="158"/>
        <end position="353"/>
    </location>
</feature>
<name>A0A9R1V7S9_LACSA</name>
<sequence>MQTPKTSVKSSSGSEGGRKISPRSVSLETRQKTTGRVVRQLKTSGLEANSSTSIRTPKTTSNKTLDRTSPRGLDPEKKRQGRVAELETQISQLEDALRTVKDQLIVSESWKKQAKLDAEESRKELLAITLKLEESQKLLALSSSHETHSNYLSADEEIRVLKENMAQQVSIMEEMKNQLDDSRSSESKAQTLASETLQQLETAKKTMESLKTNSDDYNAIVSELQQSRARVSSLESIIEEMNAKEKQSESKEITDLKAELENLKSRQAWEINGELRKSKEDVDALRANLMDKETELQCILEENEDLNAKLKNLRENEVGNTSKQDFESLKSKLTSLETELSEKCDENEMLKLEIKKMKSSTEAMKKNKDEVANVTERLEAVKMSNCEMEEELRRLKVQMSQWRKAAEAATDMLCDKSSDNNGRMLEERAWSMGHFSPRKRMNMCSPGSVEIDHDDDDDEFMKRKDGNMLRRIGVLWKRPQNK</sequence>
<evidence type="ECO:0008006" key="7">
    <source>
        <dbReference type="Google" id="ProtNLM"/>
    </source>
</evidence>
<keyword evidence="2 3" id="KW-0175">Coiled coil</keyword>
<dbReference type="PANTHER" id="PTHR34224:SF18">
    <property type="entry name" value="INTERACTOR OF CONSTITUTIVE ACTIVE ROPS 3"/>
    <property type="match status" value="1"/>
</dbReference>
<keyword evidence="6" id="KW-1185">Reference proteome</keyword>